<sequence>MPALPKGEPLAVHANFISLPRPLPLGEVDANVVSRRRGRGCFPAALLLPQEAGAANAVRLYDPTREKVNRENPQIFPIGKFKIILPLKMRRAARRAVQIISSSAAPPAHPGA</sequence>
<organism evidence="1 2">
    <name type="scientific">Faecalibacterium prausnitzii</name>
    <dbReference type="NCBI Taxonomy" id="853"/>
    <lineage>
        <taxon>Bacteria</taxon>
        <taxon>Bacillati</taxon>
        <taxon>Bacillota</taxon>
        <taxon>Clostridia</taxon>
        <taxon>Eubacteriales</taxon>
        <taxon>Oscillospiraceae</taxon>
        <taxon>Faecalibacterium</taxon>
    </lineage>
</organism>
<evidence type="ECO:0000313" key="1">
    <source>
        <dbReference type="EMBL" id="PLK29625.1"/>
    </source>
</evidence>
<evidence type="ECO:0000313" key="2">
    <source>
        <dbReference type="Proteomes" id="UP000221015"/>
    </source>
</evidence>
<proteinExistence type="predicted"/>
<name>A0A2J4JP33_9FIRM</name>
<dbReference type="EMBL" id="NMTS02000032">
    <property type="protein sequence ID" value="PLK29625.1"/>
    <property type="molecule type" value="Genomic_DNA"/>
</dbReference>
<dbReference type="AlphaFoldDB" id="A0A2J4JP33"/>
<dbReference type="Proteomes" id="UP000221015">
    <property type="component" value="Unassembled WGS sequence"/>
</dbReference>
<gene>
    <name evidence="1" type="ORF">CGS50_006525</name>
</gene>
<comment type="caution">
    <text evidence="1">The sequence shown here is derived from an EMBL/GenBank/DDBJ whole genome shotgun (WGS) entry which is preliminary data.</text>
</comment>
<accession>A0A2J4JP33</accession>
<reference evidence="1 2" key="1">
    <citation type="journal article" date="2017" name="Front. Microbiol.">
        <title>New Insights into the Diversity of the Genus Faecalibacterium.</title>
        <authorList>
            <person name="Benevides L."/>
            <person name="Burman S."/>
            <person name="Martin R."/>
            <person name="Robert V."/>
            <person name="Thomas M."/>
            <person name="Miquel S."/>
            <person name="Chain F."/>
            <person name="Sokol H."/>
            <person name="Bermudez-Humaran L.G."/>
            <person name="Morrison M."/>
            <person name="Langella P."/>
            <person name="Azevedo V.A."/>
            <person name="Chatel J.M."/>
            <person name="Soares S."/>
        </authorList>
    </citation>
    <scope>NUCLEOTIDE SEQUENCE [LARGE SCALE GENOMIC DNA]</scope>
    <source>
        <strain evidence="1 2">CNCM I 4542</strain>
    </source>
</reference>
<protein>
    <submittedName>
        <fullName evidence="1">Uncharacterized protein</fullName>
    </submittedName>
</protein>